<dbReference type="Gene3D" id="3.40.50.720">
    <property type="entry name" value="NAD(P)-binding Rossmann-like Domain"/>
    <property type="match status" value="1"/>
</dbReference>
<evidence type="ECO:0000313" key="3">
    <source>
        <dbReference type="EMBL" id="MBB3862189.1"/>
    </source>
</evidence>
<gene>
    <name evidence="3" type="ORF">GGQ88_003487</name>
</gene>
<dbReference type="PANTHER" id="PTHR42760:SF133">
    <property type="entry name" value="3-OXOACYL-[ACYL-CARRIER-PROTEIN] REDUCTASE"/>
    <property type="match status" value="1"/>
</dbReference>
<dbReference type="PRINTS" id="PR00081">
    <property type="entry name" value="GDHRDH"/>
</dbReference>
<dbReference type="AlphaFoldDB" id="A0A7W6EXT2"/>
<dbReference type="PANTHER" id="PTHR42760">
    <property type="entry name" value="SHORT-CHAIN DEHYDROGENASES/REDUCTASES FAMILY MEMBER"/>
    <property type="match status" value="1"/>
</dbReference>
<dbReference type="InterPro" id="IPR002347">
    <property type="entry name" value="SDR_fam"/>
</dbReference>
<keyword evidence="2 3" id="KW-0560">Oxidoreductase</keyword>
<dbReference type="PROSITE" id="PS00061">
    <property type="entry name" value="ADH_SHORT"/>
    <property type="match status" value="1"/>
</dbReference>
<dbReference type="RefSeq" id="WP_183614680.1">
    <property type="nucleotide sequence ID" value="NZ_JACICY010000010.1"/>
</dbReference>
<name>A0A7W6EXT2_9SPHN</name>
<dbReference type="FunFam" id="3.40.50.720:FF:000084">
    <property type="entry name" value="Short-chain dehydrogenase reductase"/>
    <property type="match status" value="1"/>
</dbReference>
<evidence type="ECO:0000256" key="2">
    <source>
        <dbReference type="ARBA" id="ARBA00023002"/>
    </source>
</evidence>
<comment type="similarity">
    <text evidence="1">Belongs to the short-chain dehydrogenases/reductases (SDR) family.</text>
</comment>
<proteinExistence type="inferred from homology"/>
<organism evidence="3 4">
    <name type="scientific">Novosphingobium hassiacum</name>
    <dbReference type="NCBI Taxonomy" id="173676"/>
    <lineage>
        <taxon>Bacteria</taxon>
        <taxon>Pseudomonadati</taxon>
        <taxon>Pseudomonadota</taxon>
        <taxon>Alphaproteobacteria</taxon>
        <taxon>Sphingomonadales</taxon>
        <taxon>Sphingomonadaceae</taxon>
        <taxon>Novosphingobium</taxon>
    </lineage>
</organism>
<dbReference type="SUPFAM" id="SSF51735">
    <property type="entry name" value="NAD(P)-binding Rossmann-fold domains"/>
    <property type="match status" value="1"/>
</dbReference>
<evidence type="ECO:0000313" key="4">
    <source>
        <dbReference type="Proteomes" id="UP000562395"/>
    </source>
</evidence>
<dbReference type="InterPro" id="IPR036291">
    <property type="entry name" value="NAD(P)-bd_dom_sf"/>
</dbReference>
<dbReference type="Pfam" id="PF13561">
    <property type="entry name" value="adh_short_C2"/>
    <property type="match status" value="1"/>
</dbReference>
<comment type="caution">
    <text evidence="3">The sequence shown here is derived from an EMBL/GenBank/DDBJ whole genome shotgun (WGS) entry which is preliminary data.</text>
</comment>
<keyword evidence="4" id="KW-1185">Reference proteome</keyword>
<dbReference type="EC" id="1.1.1.51" evidence="3"/>
<accession>A0A7W6EXT2</accession>
<evidence type="ECO:0000256" key="1">
    <source>
        <dbReference type="ARBA" id="ARBA00006484"/>
    </source>
</evidence>
<dbReference type="GO" id="GO:0016616">
    <property type="term" value="F:oxidoreductase activity, acting on the CH-OH group of donors, NAD or NADP as acceptor"/>
    <property type="evidence" value="ECO:0007669"/>
    <property type="project" value="TreeGrafter"/>
</dbReference>
<reference evidence="3 4" key="1">
    <citation type="submission" date="2020-08" db="EMBL/GenBank/DDBJ databases">
        <title>Genomic Encyclopedia of Type Strains, Phase IV (KMG-IV): sequencing the most valuable type-strain genomes for metagenomic binning, comparative biology and taxonomic classification.</title>
        <authorList>
            <person name="Goeker M."/>
        </authorList>
    </citation>
    <scope>NUCLEOTIDE SEQUENCE [LARGE SCALE GENOMIC DNA]</scope>
    <source>
        <strain evidence="3 4">DSM 14552</strain>
    </source>
</reference>
<sequence>MTGRIEGKVAFISGGASGLGEAMVQRFAEEGAIVYFGDVNDASGARVAEATGATFIKHDVASEEQWNDVMSRIKSDHGQLDVLVNNAGILGTGPLETIDLDAWNRLFAINVTGVMLGCKHGGLLMQGNPGGASGSIINISSNAGILATASDCGYSATKGAVKLMTQSIAINFARRGIAIRCNSLHPGPTDTAIFTPWRETEADSNRLDKHLKEMTPLGRIGKPREIANMALYLASDESSFSTGSQFVVDGGGTSALAGM</sequence>
<protein>
    <submittedName>
        <fullName evidence="3">3(Or 17)beta-hydroxysteroid dehydrogenase</fullName>
        <ecNumber evidence="3">1.1.1.51</ecNumber>
    </submittedName>
</protein>
<dbReference type="InterPro" id="IPR020904">
    <property type="entry name" value="Sc_DH/Rdtase_CS"/>
</dbReference>
<dbReference type="Proteomes" id="UP000562395">
    <property type="component" value="Unassembled WGS sequence"/>
</dbReference>
<dbReference type="PRINTS" id="PR00080">
    <property type="entry name" value="SDRFAMILY"/>
</dbReference>
<dbReference type="EMBL" id="JACICY010000010">
    <property type="protein sequence ID" value="MBB3862189.1"/>
    <property type="molecule type" value="Genomic_DNA"/>
</dbReference>